<dbReference type="Gene3D" id="2.60.120.1440">
    <property type="match status" value="1"/>
</dbReference>
<dbReference type="OrthoDB" id="1452822at2"/>
<name>A0A4V3GM32_9BACT</name>
<dbReference type="GO" id="GO:0016989">
    <property type="term" value="F:sigma factor antagonist activity"/>
    <property type="evidence" value="ECO:0007669"/>
    <property type="project" value="TreeGrafter"/>
</dbReference>
<feature type="transmembrane region" description="Helical" evidence="1">
    <location>
        <begin position="104"/>
        <end position="125"/>
    </location>
</feature>
<feature type="domain" description="FecR protein" evidence="2">
    <location>
        <begin position="198"/>
        <end position="291"/>
    </location>
</feature>
<dbReference type="RefSeq" id="WP_133994461.1">
    <property type="nucleotide sequence ID" value="NZ_SODV01000001.1"/>
</dbReference>
<keyword evidence="5" id="KW-1185">Reference proteome</keyword>
<dbReference type="Proteomes" id="UP000294498">
    <property type="component" value="Unassembled WGS sequence"/>
</dbReference>
<evidence type="ECO:0000256" key="1">
    <source>
        <dbReference type="SAM" id="Phobius"/>
    </source>
</evidence>
<dbReference type="EMBL" id="SODV01000001">
    <property type="protein sequence ID" value="TDX01823.1"/>
    <property type="molecule type" value="Genomic_DNA"/>
</dbReference>
<feature type="domain" description="Protein FecR C-terminal" evidence="3">
    <location>
        <begin position="336"/>
        <end position="394"/>
    </location>
</feature>
<evidence type="ECO:0000313" key="4">
    <source>
        <dbReference type="EMBL" id="TDX01823.1"/>
    </source>
</evidence>
<accession>A0A4V3GM32</accession>
<dbReference type="Gene3D" id="3.55.50.30">
    <property type="match status" value="1"/>
</dbReference>
<dbReference type="PANTHER" id="PTHR30273">
    <property type="entry name" value="PERIPLASMIC SIGNAL SENSOR AND SIGMA FACTOR ACTIVATOR FECR-RELATED"/>
    <property type="match status" value="1"/>
</dbReference>
<dbReference type="Pfam" id="PF16344">
    <property type="entry name" value="FecR_C"/>
    <property type="match status" value="1"/>
</dbReference>
<evidence type="ECO:0000313" key="5">
    <source>
        <dbReference type="Proteomes" id="UP000294498"/>
    </source>
</evidence>
<keyword evidence="1" id="KW-1133">Transmembrane helix</keyword>
<dbReference type="Pfam" id="PF04773">
    <property type="entry name" value="FecR"/>
    <property type="match status" value="1"/>
</dbReference>
<gene>
    <name evidence="4" type="ORF">EDB95_2866</name>
</gene>
<protein>
    <submittedName>
        <fullName evidence="4">FecR family protein</fullName>
    </submittedName>
</protein>
<proteinExistence type="predicted"/>
<dbReference type="InterPro" id="IPR012373">
    <property type="entry name" value="Ferrdict_sens_TM"/>
</dbReference>
<dbReference type="AlphaFoldDB" id="A0A4V3GM32"/>
<keyword evidence="1" id="KW-0812">Transmembrane</keyword>
<comment type="caution">
    <text evidence="4">The sequence shown here is derived from an EMBL/GenBank/DDBJ whole genome shotgun (WGS) entry which is preliminary data.</text>
</comment>
<reference evidence="4 5" key="1">
    <citation type="submission" date="2019-03" db="EMBL/GenBank/DDBJ databases">
        <title>Genomic Encyclopedia of Type Strains, Phase IV (KMG-IV): sequencing the most valuable type-strain genomes for metagenomic binning, comparative biology and taxonomic classification.</title>
        <authorList>
            <person name="Goeker M."/>
        </authorList>
    </citation>
    <scope>NUCLEOTIDE SEQUENCE [LARGE SCALE GENOMIC DNA]</scope>
    <source>
        <strain evidence="4 5">DSM 100059</strain>
    </source>
</reference>
<evidence type="ECO:0000259" key="2">
    <source>
        <dbReference type="Pfam" id="PF04773"/>
    </source>
</evidence>
<keyword evidence="1" id="KW-0472">Membrane</keyword>
<dbReference type="InterPro" id="IPR006860">
    <property type="entry name" value="FecR"/>
</dbReference>
<sequence>MDRLDDINEKDLFSLFRAAQLVARYKEGLLSRAESDDLQQWLDVSPRHREWFDELLDQEERFSRKLDVFKDLNADTERALKEVMAKAGMAPVMAQSKTVRYTPWVAGIAASVLLLLGGFALYRYWPAHQVAPQVAAVVNDILPGQDKATLTLDGKTIVLDRSHEGLIAQPVAGNSIKNNGGLLSYKAESTTSELHYNTVTTGRGGQYKLVLSDGTKVWLDAASSLHFPTAFAGSSREVDLTGQAYFEVAHHKEPFIVHTAKADIQDLGTAFNVNTYTEEGAAQYTLVQGSIRVAPTVGGSHVLVPGQRALVLDGGGIEIQNHVDLDEITAWTKDLFVFDHTDLKTGMREIARWYDIDIVYEGDLGDKKLEGTAPRNENLSVLVRLLNLSGIPCKLVDKKLIVERP</sequence>
<organism evidence="4 5">
    <name type="scientific">Dinghuibacter silviterrae</name>
    <dbReference type="NCBI Taxonomy" id="1539049"/>
    <lineage>
        <taxon>Bacteria</taxon>
        <taxon>Pseudomonadati</taxon>
        <taxon>Bacteroidota</taxon>
        <taxon>Chitinophagia</taxon>
        <taxon>Chitinophagales</taxon>
        <taxon>Chitinophagaceae</taxon>
        <taxon>Dinghuibacter</taxon>
    </lineage>
</organism>
<dbReference type="PANTHER" id="PTHR30273:SF2">
    <property type="entry name" value="PROTEIN FECR"/>
    <property type="match status" value="1"/>
</dbReference>
<dbReference type="InterPro" id="IPR032508">
    <property type="entry name" value="FecR_C"/>
</dbReference>
<evidence type="ECO:0000259" key="3">
    <source>
        <dbReference type="Pfam" id="PF16344"/>
    </source>
</evidence>